<evidence type="ECO:0000256" key="7">
    <source>
        <dbReference type="PROSITE-ProRule" id="PRU01240"/>
    </source>
</evidence>
<dbReference type="Pfam" id="PF05922">
    <property type="entry name" value="Inhibitor_I9"/>
    <property type="match status" value="1"/>
</dbReference>
<proteinExistence type="inferred from homology"/>
<name>A0AAF0QCY3_SOLVR</name>
<feature type="domain" description="Subtilisin-like protease fibronectin type-III" evidence="10">
    <location>
        <begin position="1180"/>
        <end position="1275"/>
    </location>
</feature>
<evidence type="ECO:0000259" key="9">
    <source>
        <dbReference type="Pfam" id="PF05922"/>
    </source>
</evidence>
<reference evidence="11" key="1">
    <citation type="submission" date="2023-08" db="EMBL/GenBank/DDBJ databases">
        <title>A de novo genome assembly of Solanum verrucosum Schlechtendal, a Mexican diploid species geographically isolated from the other diploid A-genome species in potato relatives.</title>
        <authorList>
            <person name="Hosaka K."/>
        </authorList>
    </citation>
    <scope>NUCLEOTIDE SEQUENCE</scope>
    <source>
        <tissue evidence="11">Young leaves</tissue>
    </source>
</reference>
<dbReference type="Pfam" id="PF00082">
    <property type="entry name" value="Peptidase_S8"/>
    <property type="match status" value="1"/>
</dbReference>
<dbReference type="CDD" id="cd02120">
    <property type="entry name" value="PA_subtilisin_like"/>
    <property type="match status" value="1"/>
</dbReference>
<dbReference type="Gene3D" id="3.30.70.80">
    <property type="entry name" value="Peptidase S8 propeptide/proteinase inhibitor I9"/>
    <property type="match status" value="1"/>
</dbReference>
<dbReference type="InterPro" id="IPR045051">
    <property type="entry name" value="SBT"/>
</dbReference>
<evidence type="ECO:0000256" key="3">
    <source>
        <dbReference type="ARBA" id="ARBA00022729"/>
    </source>
</evidence>
<evidence type="ECO:0000259" key="10">
    <source>
        <dbReference type="Pfam" id="PF17766"/>
    </source>
</evidence>
<accession>A0AAF0QCY3</accession>
<dbReference type="SUPFAM" id="SSF52743">
    <property type="entry name" value="Subtilisin-like"/>
    <property type="match status" value="2"/>
</dbReference>
<feature type="active site" description="Charge relay system" evidence="6 7">
    <location>
        <position position="672"/>
    </location>
</feature>
<gene>
    <name evidence="11" type="ORF">MTR67_014218</name>
</gene>
<evidence type="ECO:0000256" key="4">
    <source>
        <dbReference type="ARBA" id="ARBA00022801"/>
    </source>
</evidence>
<dbReference type="GO" id="GO:0006508">
    <property type="term" value="P:proteolysis"/>
    <property type="evidence" value="ECO:0007669"/>
    <property type="project" value="UniProtKB-KW"/>
</dbReference>
<keyword evidence="5 7" id="KW-0720">Serine protease</keyword>
<dbReference type="Pfam" id="PF17766">
    <property type="entry name" value="fn3_6"/>
    <property type="match status" value="1"/>
</dbReference>
<keyword evidence="12" id="KW-1185">Reference proteome</keyword>
<dbReference type="InterPro" id="IPR036852">
    <property type="entry name" value="Peptidase_S8/S53_dom_sf"/>
</dbReference>
<feature type="active site" description="Charge relay system" evidence="6 7">
    <location>
        <position position="1063"/>
    </location>
</feature>
<feature type="domain" description="Inhibitor I9" evidence="9">
    <location>
        <begin position="558"/>
        <end position="637"/>
    </location>
</feature>
<dbReference type="PROSITE" id="PS00138">
    <property type="entry name" value="SUBTILASE_SER"/>
    <property type="match status" value="1"/>
</dbReference>
<dbReference type="FunFam" id="2.60.40.2310:FF:000001">
    <property type="entry name" value="Subtilisin-like protease SBT1.5"/>
    <property type="match status" value="1"/>
</dbReference>
<dbReference type="InterPro" id="IPR037045">
    <property type="entry name" value="S8pro/Inhibitor_I9_sf"/>
</dbReference>
<evidence type="ECO:0000259" key="8">
    <source>
        <dbReference type="Pfam" id="PF00082"/>
    </source>
</evidence>
<dbReference type="InterPro" id="IPR000209">
    <property type="entry name" value="Peptidase_S8/S53_dom"/>
</dbReference>
<dbReference type="Gene3D" id="3.40.50.200">
    <property type="entry name" value="Peptidase S8/S53 domain"/>
    <property type="match status" value="3"/>
</dbReference>
<dbReference type="FunFam" id="3.40.50.200:FF:000006">
    <property type="entry name" value="Subtilisin-like protease SBT1.5"/>
    <property type="match status" value="1"/>
</dbReference>
<organism evidence="11 12">
    <name type="scientific">Solanum verrucosum</name>
    <dbReference type="NCBI Taxonomy" id="315347"/>
    <lineage>
        <taxon>Eukaryota</taxon>
        <taxon>Viridiplantae</taxon>
        <taxon>Streptophyta</taxon>
        <taxon>Embryophyta</taxon>
        <taxon>Tracheophyta</taxon>
        <taxon>Spermatophyta</taxon>
        <taxon>Magnoliopsida</taxon>
        <taxon>eudicotyledons</taxon>
        <taxon>Gunneridae</taxon>
        <taxon>Pentapetalae</taxon>
        <taxon>asterids</taxon>
        <taxon>lamiids</taxon>
        <taxon>Solanales</taxon>
        <taxon>Solanaceae</taxon>
        <taxon>Solanoideae</taxon>
        <taxon>Solaneae</taxon>
        <taxon>Solanum</taxon>
    </lineage>
</organism>
<sequence>MIVKCRFISFTWEEGNTMMLNSQHQLTINYLLQYWEVKKLQEIQSFIVIIKHGFSGFAARLTKSQAKKIAGIWPESEAFNDKGLGPIPSRWKGHCQSSEKFDPAKACNRKLIGAKYYLKGFEAEAGRPAIKDPDFLKFELASPRDRDGHGTHTSSTAGGLFTPNASYQGLGYGTEDVPLLMAIDEAIHDGVDSFFISLGLEIPLYADVDMRNGIAFASFHAVIKGITVIGSGGNEGPYPQTVVNISPWILTVAASSIDRSFPTLITLGNNQTFSETGLSALHIQKALSLKIHGDELYLPFTRPVVQEVGGLGLIAAKNPTRALYYLASGFPSIEVNFDVGAQLLDYIRYSRKPQVKLSPATTHVGKPVSTHLASFSSRGPNSVAPAILKKFRTSLIQERPWQLLTFLALSRCSSPCTSPAAIKSALVTAAWLTDPHSGEPIIAKGNPNKIADPFDFGGGLVNANAAKDPGLVYDMGTFDYILYLCSKGYNNRAISMLIDQAAFCPIKRPSILEVNLPFVTIPSLKKTVTVTRTVANFGPVNSKYKAIIEPPLGITIKVHIVYMGRRQHDDIELITSAHHQILTFVLGSPEAARDSIIYSYKHGFSGFAATLTKSQAKKIAELPDVVHVIPNHLYKLHTTRSWDYLGLSTSSPPTNLLHEANMGDGVIIGVLDTGIWPESEAFNDKGLGPIPSKWKGHCQSGTDFDPAKACNKKLIGAKYFLKGFEAELGRQFLKNEFASPRDGNGHGTHTSSTAAGSFAPNASYHGLAYGTVRGGAPKARIAMYKVCWDSGVCNSADIIKGIDEAINDGVDVLSISIGLTTPQYADVDMRNGIAFASYHAVGRGITVVCSGGNEGPITQTVDDTSPWIITVAASSIDRSFPTLITLGNNRTFVGQSLYTGKETNFINIVYPERKCYCDKLNANDTWAAGNVVLCFLVQGDDLLLSTTQEVLQEVGGLGLIVAKNPTTDLNIYASDFPSIGVSFDVGAQLLDYIRYARKPQVKLSAPKTHVGIPVSTHIASFSSRGPNSVAPAILKPDIAAPGVNILAAVPPEETPYEFDSGTSMAAPHISGIAALLKSLHPHWSPAAIKSALVTTAWQTDPHSGEPIIAKGNTDKIADPFDFGGGLVNANGANDPGLVYDMGESDYVFNYLCPMGYNTSAISRITNRFVTCANKMPSILDFNLPSLTIPSLKKTVTVKRTVTNVGPVNSQYKAIIEPPLGITIKVMPETLIFNSSIEKISFTLTISTTHKYNTGYNFGSLTWTDGVHRVRSPISVRTEFPELAG</sequence>
<dbReference type="PROSITE" id="PS51892">
    <property type="entry name" value="SUBTILASE"/>
    <property type="match status" value="1"/>
</dbReference>
<evidence type="ECO:0000256" key="6">
    <source>
        <dbReference type="PIRSR" id="PIRSR615500-1"/>
    </source>
</evidence>
<feature type="domain" description="Peptidase S8/S53" evidence="8">
    <location>
        <begin position="663"/>
        <end position="1101"/>
    </location>
</feature>
<dbReference type="EMBL" id="CP133614">
    <property type="protein sequence ID" value="WMV20833.1"/>
    <property type="molecule type" value="Genomic_DNA"/>
</dbReference>
<evidence type="ECO:0000256" key="5">
    <source>
        <dbReference type="ARBA" id="ARBA00022825"/>
    </source>
</evidence>
<evidence type="ECO:0000313" key="11">
    <source>
        <dbReference type="EMBL" id="WMV20833.1"/>
    </source>
</evidence>
<keyword evidence="2 7" id="KW-0645">Protease</keyword>
<keyword evidence="3" id="KW-0732">Signal</keyword>
<dbReference type="Gene3D" id="3.50.30.30">
    <property type="match status" value="1"/>
</dbReference>
<dbReference type="FunFam" id="3.30.70.80:FF:000002">
    <property type="entry name" value="Subtilisin-like protease SBT5.3"/>
    <property type="match status" value="1"/>
</dbReference>
<evidence type="ECO:0000256" key="2">
    <source>
        <dbReference type="ARBA" id="ARBA00022670"/>
    </source>
</evidence>
<dbReference type="PANTHER" id="PTHR10795">
    <property type="entry name" value="PROPROTEIN CONVERTASE SUBTILISIN/KEXIN"/>
    <property type="match status" value="1"/>
</dbReference>
<dbReference type="Proteomes" id="UP001234989">
    <property type="component" value="Chromosome 3"/>
</dbReference>
<dbReference type="InterPro" id="IPR010259">
    <property type="entry name" value="S8pro/Inhibitor_I9"/>
</dbReference>
<evidence type="ECO:0000256" key="1">
    <source>
        <dbReference type="ARBA" id="ARBA00011073"/>
    </source>
</evidence>
<dbReference type="CDD" id="cd04852">
    <property type="entry name" value="Peptidases_S8_3"/>
    <property type="match status" value="1"/>
</dbReference>
<dbReference type="InterPro" id="IPR034197">
    <property type="entry name" value="Peptidases_S8_3"/>
</dbReference>
<evidence type="ECO:0000313" key="12">
    <source>
        <dbReference type="Proteomes" id="UP001234989"/>
    </source>
</evidence>
<dbReference type="GO" id="GO:0004252">
    <property type="term" value="F:serine-type endopeptidase activity"/>
    <property type="evidence" value="ECO:0007669"/>
    <property type="project" value="UniProtKB-UniRule"/>
</dbReference>
<dbReference type="InterPro" id="IPR015500">
    <property type="entry name" value="Peptidase_S8_subtilisin-rel"/>
</dbReference>
<comment type="similarity">
    <text evidence="1 7">Belongs to the peptidase S8 family.</text>
</comment>
<dbReference type="InterPro" id="IPR023828">
    <property type="entry name" value="Peptidase_S8_Ser-AS"/>
</dbReference>
<protein>
    <submittedName>
        <fullName evidence="11">Uncharacterized protein</fullName>
    </submittedName>
</protein>
<dbReference type="Gene3D" id="2.60.40.2310">
    <property type="match status" value="1"/>
</dbReference>
<feature type="active site" description="Charge relay system" evidence="6 7">
    <location>
        <position position="746"/>
    </location>
</feature>
<keyword evidence="4 7" id="KW-0378">Hydrolase</keyword>
<dbReference type="PRINTS" id="PR00723">
    <property type="entry name" value="SUBTILISIN"/>
</dbReference>
<dbReference type="InterPro" id="IPR041469">
    <property type="entry name" value="Subtilisin-like_FN3"/>
</dbReference>